<gene>
    <name evidence="3" type="ORF">AG1IA_10156</name>
</gene>
<dbReference type="PANTHER" id="PTHR10039:SF14">
    <property type="entry name" value="NACHT DOMAIN-CONTAINING PROTEIN"/>
    <property type="match status" value="1"/>
</dbReference>
<dbReference type="InterPro" id="IPR056884">
    <property type="entry name" value="NPHP3-like_N"/>
</dbReference>
<reference evidence="3 4" key="1">
    <citation type="journal article" date="2013" name="Nat. Commun.">
        <title>The evolution and pathogenic mechanisms of the rice sheath blight pathogen.</title>
        <authorList>
            <person name="Zheng A."/>
            <person name="Lin R."/>
            <person name="Xu L."/>
            <person name="Qin P."/>
            <person name="Tang C."/>
            <person name="Ai P."/>
            <person name="Zhang D."/>
            <person name="Liu Y."/>
            <person name="Sun Z."/>
            <person name="Feng H."/>
            <person name="Wang Y."/>
            <person name="Chen Y."/>
            <person name="Liang X."/>
            <person name="Fu R."/>
            <person name="Li Q."/>
            <person name="Zhang J."/>
            <person name="Yu X."/>
            <person name="Xie Z."/>
            <person name="Ding L."/>
            <person name="Guan P."/>
            <person name="Tang J."/>
            <person name="Liang Y."/>
            <person name="Wang S."/>
            <person name="Deng Q."/>
            <person name="Li S."/>
            <person name="Zhu J."/>
            <person name="Wang L."/>
            <person name="Liu H."/>
            <person name="Li P."/>
        </authorList>
    </citation>
    <scope>NUCLEOTIDE SEQUENCE [LARGE SCALE GENOMIC DNA]</scope>
    <source>
        <strain evidence="4">AG-1 IA</strain>
    </source>
</reference>
<dbReference type="PANTHER" id="PTHR10039">
    <property type="entry name" value="AMELOGENIN"/>
    <property type="match status" value="1"/>
</dbReference>
<keyword evidence="4" id="KW-1185">Reference proteome</keyword>
<evidence type="ECO:0000256" key="1">
    <source>
        <dbReference type="ARBA" id="ARBA00022737"/>
    </source>
</evidence>
<sequence length="176" mass="19893">MTKGLVVVIDALDECSNANGVRTILDVLFRITPALPLKFFVTSRPEPDIRHRIEAQSDRNRSICVLHEIEKSLVEADIELYLREELGNGVPEHELIKLAKRSGNLFIYAATAIRYIRPTGTMVDPDRLETILISPANSGFQHSEIDKLYTTILEAAVHQSGREPQEHRSTSIHWQP</sequence>
<dbReference type="Pfam" id="PF24883">
    <property type="entry name" value="NPHP3_N"/>
    <property type="match status" value="1"/>
</dbReference>
<dbReference type="Proteomes" id="UP000011668">
    <property type="component" value="Unassembled WGS sequence"/>
</dbReference>
<evidence type="ECO:0000313" key="4">
    <source>
        <dbReference type="Proteomes" id="UP000011668"/>
    </source>
</evidence>
<dbReference type="HOGENOM" id="CLU_1526177_0_0_1"/>
<keyword evidence="1" id="KW-0677">Repeat</keyword>
<comment type="caution">
    <text evidence="3">The sequence shown here is derived from an EMBL/GenBank/DDBJ whole genome shotgun (WGS) entry which is preliminary data.</text>
</comment>
<dbReference type="EMBL" id="AFRT01005216">
    <property type="protein sequence ID" value="ELU35814.1"/>
    <property type="molecule type" value="Genomic_DNA"/>
</dbReference>
<dbReference type="OrthoDB" id="3027122at2759"/>
<dbReference type="AlphaFoldDB" id="L8WHI1"/>
<evidence type="ECO:0000313" key="3">
    <source>
        <dbReference type="EMBL" id="ELU35814.1"/>
    </source>
</evidence>
<feature type="domain" description="Nephrocystin 3-like N-terminal" evidence="2">
    <location>
        <begin position="4"/>
        <end position="44"/>
    </location>
</feature>
<dbReference type="STRING" id="983506.L8WHI1"/>
<protein>
    <submittedName>
        <fullName evidence="3">NACHT domain-containing protein</fullName>
    </submittedName>
</protein>
<evidence type="ECO:0000259" key="2">
    <source>
        <dbReference type="Pfam" id="PF24883"/>
    </source>
</evidence>
<name>L8WHI1_THACA</name>
<proteinExistence type="predicted"/>
<organism evidence="3 4">
    <name type="scientific">Thanatephorus cucumeris (strain AG1-IA)</name>
    <name type="common">Rice sheath blight fungus</name>
    <name type="synonym">Rhizoctonia solani</name>
    <dbReference type="NCBI Taxonomy" id="983506"/>
    <lineage>
        <taxon>Eukaryota</taxon>
        <taxon>Fungi</taxon>
        <taxon>Dikarya</taxon>
        <taxon>Basidiomycota</taxon>
        <taxon>Agaricomycotina</taxon>
        <taxon>Agaricomycetes</taxon>
        <taxon>Cantharellales</taxon>
        <taxon>Ceratobasidiaceae</taxon>
        <taxon>Rhizoctonia</taxon>
        <taxon>Rhizoctonia solani AG-1</taxon>
    </lineage>
</organism>
<accession>L8WHI1</accession>